<organism evidence="2 3">
    <name type="scientific">Pontibacter flavimaris</name>
    <dbReference type="NCBI Taxonomy" id="1797110"/>
    <lineage>
        <taxon>Bacteria</taxon>
        <taxon>Pseudomonadati</taxon>
        <taxon>Bacteroidota</taxon>
        <taxon>Cytophagia</taxon>
        <taxon>Cytophagales</taxon>
        <taxon>Hymenobacteraceae</taxon>
        <taxon>Pontibacter</taxon>
    </lineage>
</organism>
<dbReference type="OrthoDB" id="770034at2"/>
<dbReference type="STRING" id="1797110.A3841_07065"/>
<evidence type="ECO:0000313" key="2">
    <source>
        <dbReference type="EMBL" id="OKL38470.1"/>
    </source>
</evidence>
<gene>
    <name evidence="2" type="ORF">A3841_07065</name>
</gene>
<dbReference type="Proteomes" id="UP000186551">
    <property type="component" value="Unassembled WGS sequence"/>
</dbReference>
<feature type="transmembrane region" description="Helical" evidence="1">
    <location>
        <begin position="84"/>
        <end position="107"/>
    </location>
</feature>
<reference evidence="2 3" key="1">
    <citation type="submission" date="2016-03" db="EMBL/GenBank/DDBJ databases">
        <title>Genome sequence of Pontibacter sp. nov., of the family cytophagaceae, isolated from marine sediment of the Yellow Sea, China.</title>
        <authorList>
            <person name="Zhang G."/>
            <person name="Zhang R."/>
        </authorList>
    </citation>
    <scope>NUCLEOTIDE SEQUENCE [LARGE SCALE GENOMIC DNA]</scope>
    <source>
        <strain evidence="2 3">S10-8</strain>
    </source>
</reference>
<feature type="transmembrane region" description="Helical" evidence="1">
    <location>
        <begin position="21"/>
        <end position="39"/>
    </location>
</feature>
<evidence type="ECO:0000256" key="1">
    <source>
        <dbReference type="SAM" id="Phobius"/>
    </source>
</evidence>
<evidence type="ECO:0000313" key="3">
    <source>
        <dbReference type="Proteomes" id="UP000186551"/>
    </source>
</evidence>
<keyword evidence="1" id="KW-1133">Transmembrane helix</keyword>
<feature type="transmembrane region" description="Helical" evidence="1">
    <location>
        <begin position="51"/>
        <end position="72"/>
    </location>
</feature>
<sequence length="112" mass="12339">MTHKNESQNQPIHPASAGKRMLTGAGIGLILISFFLLGAGDPNPEWPALWWIRPLLVVPAAGALGGLFYYNMDHLRSRGGWREGFAYFLSLVVFLVVLWLGTVLGLASTMWD</sequence>
<accession>A0A1Q5P873</accession>
<name>A0A1Q5P873_9BACT</name>
<keyword evidence="1" id="KW-0472">Membrane</keyword>
<comment type="caution">
    <text evidence="2">The sequence shown here is derived from an EMBL/GenBank/DDBJ whole genome shotgun (WGS) entry which is preliminary data.</text>
</comment>
<protein>
    <submittedName>
        <fullName evidence="2">Potassium transporter KefB</fullName>
    </submittedName>
</protein>
<dbReference type="AlphaFoldDB" id="A0A1Q5P873"/>
<keyword evidence="3" id="KW-1185">Reference proteome</keyword>
<proteinExistence type="predicted"/>
<dbReference type="EMBL" id="LVWA01000013">
    <property type="protein sequence ID" value="OKL38470.1"/>
    <property type="molecule type" value="Genomic_DNA"/>
</dbReference>
<dbReference type="RefSeq" id="WP_073855174.1">
    <property type="nucleotide sequence ID" value="NZ_LVWA01000013.1"/>
</dbReference>
<keyword evidence="1" id="KW-0812">Transmembrane</keyword>